<protein>
    <submittedName>
        <fullName evidence="1">Uncharacterized protein</fullName>
    </submittedName>
</protein>
<gene>
    <name evidence="1" type="ORF">WN944_003646</name>
</gene>
<dbReference type="EMBL" id="JBCGBO010000006">
    <property type="protein sequence ID" value="KAK9192951.1"/>
    <property type="molecule type" value="Genomic_DNA"/>
</dbReference>
<name>A0AAP0M0E2_9ROSI</name>
<dbReference type="AlphaFoldDB" id="A0AAP0M0E2"/>
<dbReference type="SUPFAM" id="SSF54236">
    <property type="entry name" value="Ubiquitin-like"/>
    <property type="match status" value="1"/>
</dbReference>
<reference evidence="1 2" key="1">
    <citation type="submission" date="2024-05" db="EMBL/GenBank/DDBJ databases">
        <title>Haplotype-resolved chromosome-level genome assembly of Huyou (Citrus changshanensis).</title>
        <authorList>
            <person name="Miao C."/>
            <person name="Chen W."/>
            <person name="Wu Y."/>
            <person name="Wang L."/>
            <person name="Zhao S."/>
            <person name="Grierson D."/>
            <person name="Xu C."/>
            <person name="Chen K."/>
        </authorList>
    </citation>
    <scope>NUCLEOTIDE SEQUENCE [LARGE SCALE GENOMIC DNA]</scope>
    <source>
        <strain evidence="1">01-14</strain>
        <tissue evidence="1">Leaf</tissue>
    </source>
</reference>
<proteinExistence type="predicted"/>
<evidence type="ECO:0000313" key="1">
    <source>
        <dbReference type="EMBL" id="KAK9192951.1"/>
    </source>
</evidence>
<evidence type="ECO:0000313" key="2">
    <source>
        <dbReference type="Proteomes" id="UP001428341"/>
    </source>
</evidence>
<sequence length="100" mass="11619">MKETILDYGFKSFAELLRKVAPLPREFNLLVKFCNEEAKFMVKETILLAELRAEIRMHWCIPKNDAITHFGSSELEYDLTLFACYLCENSEAEVEVIGPR</sequence>
<dbReference type="InterPro" id="IPR029071">
    <property type="entry name" value="Ubiquitin-like_domsf"/>
</dbReference>
<dbReference type="Proteomes" id="UP001428341">
    <property type="component" value="Unassembled WGS sequence"/>
</dbReference>
<organism evidence="1 2">
    <name type="scientific">Citrus x changshan-huyou</name>
    <dbReference type="NCBI Taxonomy" id="2935761"/>
    <lineage>
        <taxon>Eukaryota</taxon>
        <taxon>Viridiplantae</taxon>
        <taxon>Streptophyta</taxon>
        <taxon>Embryophyta</taxon>
        <taxon>Tracheophyta</taxon>
        <taxon>Spermatophyta</taxon>
        <taxon>Magnoliopsida</taxon>
        <taxon>eudicotyledons</taxon>
        <taxon>Gunneridae</taxon>
        <taxon>Pentapetalae</taxon>
        <taxon>rosids</taxon>
        <taxon>malvids</taxon>
        <taxon>Sapindales</taxon>
        <taxon>Rutaceae</taxon>
        <taxon>Aurantioideae</taxon>
        <taxon>Citrus</taxon>
    </lineage>
</organism>
<keyword evidence="2" id="KW-1185">Reference proteome</keyword>
<accession>A0AAP0M0E2</accession>
<comment type="caution">
    <text evidence="1">The sequence shown here is derived from an EMBL/GenBank/DDBJ whole genome shotgun (WGS) entry which is preliminary data.</text>
</comment>